<organism evidence="1 2">
    <name type="scientific">Otariodibacter oris</name>
    <dbReference type="NCBI Taxonomy" id="1032623"/>
    <lineage>
        <taxon>Bacteria</taxon>
        <taxon>Pseudomonadati</taxon>
        <taxon>Pseudomonadota</taxon>
        <taxon>Gammaproteobacteria</taxon>
        <taxon>Pasteurellales</taxon>
        <taxon>Pasteurellaceae</taxon>
        <taxon>Otariodibacter</taxon>
    </lineage>
</organism>
<proteinExistence type="predicted"/>
<name>A0A420XJ59_9PAST</name>
<dbReference type="AlphaFoldDB" id="A0A420XJ59"/>
<protein>
    <submittedName>
        <fullName evidence="1">Uncharacterized protein</fullName>
    </submittedName>
</protein>
<evidence type="ECO:0000313" key="1">
    <source>
        <dbReference type="EMBL" id="RKR77130.1"/>
    </source>
</evidence>
<reference evidence="1 2" key="1">
    <citation type="submission" date="2018-10" db="EMBL/GenBank/DDBJ databases">
        <title>Genomic Encyclopedia of Type Strains, Phase IV (KMG-IV): sequencing the most valuable type-strain genomes for metagenomic binning, comparative biology and taxonomic classification.</title>
        <authorList>
            <person name="Goeker M."/>
        </authorList>
    </citation>
    <scope>NUCLEOTIDE SEQUENCE [LARGE SCALE GENOMIC DNA]</scope>
    <source>
        <strain evidence="1 2">DSM 23800</strain>
    </source>
</reference>
<comment type="caution">
    <text evidence="1">The sequence shown here is derived from an EMBL/GenBank/DDBJ whole genome shotgun (WGS) entry which is preliminary data.</text>
</comment>
<accession>A0A420XJ59</accession>
<dbReference type="EMBL" id="RBJC01000004">
    <property type="protein sequence ID" value="RKR77130.1"/>
    <property type="molecule type" value="Genomic_DNA"/>
</dbReference>
<dbReference type="RefSeq" id="WP_121121562.1">
    <property type="nucleotide sequence ID" value="NZ_CP016604.1"/>
</dbReference>
<gene>
    <name evidence="1" type="ORF">DES31_0452</name>
</gene>
<evidence type="ECO:0000313" key="2">
    <source>
        <dbReference type="Proteomes" id="UP000280099"/>
    </source>
</evidence>
<sequence length="110" mass="13007">MSCEIETQLTDEEINQLPISITRELVFPHFSIEYDTEKDMFFSIYRLDKTRYFTDDYWLENLDALLDVISFKQATSDVPLLVTSADLGLIYQLRPQKTIIDLDTKNRVYQ</sequence>
<dbReference type="Proteomes" id="UP000280099">
    <property type="component" value="Unassembled WGS sequence"/>
</dbReference>
<keyword evidence="2" id="KW-1185">Reference proteome</keyword>